<dbReference type="GO" id="GO:0015221">
    <property type="term" value="F:lipopolysaccharide transmembrane transporter activity"/>
    <property type="evidence" value="ECO:0007669"/>
    <property type="project" value="InterPro"/>
</dbReference>
<dbReference type="STRING" id="1188319.OYT1_00173"/>
<dbReference type="Proteomes" id="UP000033070">
    <property type="component" value="Chromosome"/>
</dbReference>
<proteinExistence type="predicted"/>
<dbReference type="AlphaFoldDB" id="A0A2Z6G9G1"/>
<dbReference type="PANTHER" id="PTHR37481">
    <property type="entry name" value="LIPOPOLYSACCHARIDE EXPORT SYSTEM PROTEIN LPTC"/>
    <property type="match status" value="1"/>
</dbReference>
<evidence type="ECO:0000256" key="5">
    <source>
        <dbReference type="ARBA" id="ARBA00023136"/>
    </source>
</evidence>
<evidence type="ECO:0000256" key="2">
    <source>
        <dbReference type="ARBA" id="ARBA00022519"/>
    </source>
</evidence>
<dbReference type="Gene3D" id="2.60.450.10">
    <property type="entry name" value="Lipopolysaccharide (LPS) transport protein A like domain"/>
    <property type="match status" value="1"/>
</dbReference>
<dbReference type="NCBIfam" id="TIGR04409">
    <property type="entry name" value="LptC_YrbK"/>
    <property type="match status" value="1"/>
</dbReference>
<reference evidence="6 7" key="1">
    <citation type="submission" date="2018-06" db="EMBL/GenBank/DDBJ databases">
        <title>OYT1 Genome Sequencing.</title>
        <authorList>
            <person name="Kato S."/>
            <person name="Itoh T."/>
            <person name="Ohkuma M."/>
        </authorList>
    </citation>
    <scope>NUCLEOTIDE SEQUENCE [LARGE SCALE GENOMIC DNA]</scope>
    <source>
        <strain evidence="6 7">OYT1</strain>
    </source>
</reference>
<evidence type="ECO:0000256" key="1">
    <source>
        <dbReference type="ARBA" id="ARBA00022475"/>
    </source>
</evidence>
<keyword evidence="1" id="KW-1003">Cell membrane</keyword>
<dbReference type="KEGG" id="fam:OYT1_ch0579"/>
<dbReference type="PANTHER" id="PTHR37481:SF1">
    <property type="entry name" value="LIPOPOLYSACCHARIDE EXPORT SYSTEM PROTEIN LPTC"/>
    <property type="match status" value="1"/>
</dbReference>
<keyword evidence="5" id="KW-0472">Membrane</keyword>
<dbReference type="InterPro" id="IPR026265">
    <property type="entry name" value="LptC"/>
</dbReference>
<dbReference type="Pfam" id="PF06835">
    <property type="entry name" value="LptC"/>
    <property type="match status" value="1"/>
</dbReference>
<evidence type="ECO:0000313" key="6">
    <source>
        <dbReference type="EMBL" id="BBE50146.1"/>
    </source>
</evidence>
<gene>
    <name evidence="6" type="ORF">OYT1_ch0579</name>
</gene>
<keyword evidence="2" id="KW-0997">Cell inner membrane</keyword>
<keyword evidence="3" id="KW-0812">Transmembrane</keyword>
<evidence type="ECO:0000313" key="7">
    <source>
        <dbReference type="Proteomes" id="UP000033070"/>
    </source>
</evidence>
<accession>A0A2Z6G9G1</accession>
<dbReference type="InterPro" id="IPR052363">
    <property type="entry name" value="LPS_export_LptC"/>
</dbReference>
<keyword evidence="7" id="KW-1185">Reference proteome</keyword>
<protein>
    <submittedName>
        <fullName evidence="6">Lipopolysaccharide export system protein LptC</fullName>
    </submittedName>
</protein>
<name>A0A2Z6G9G1_9PROT</name>
<keyword evidence="4" id="KW-1133">Transmembrane helix</keyword>
<dbReference type="GO" id="GO:0005886">
    <property type="term" value="C:plasma membrane"/>
    <property type="evidence" value="ECO:0007669"/>
    <property type="project" value="InterPro"/>
</dbReference>
<dbReference type="GO" id="GO:0030288">
    <property type="term" value="C:outer membrane-bounded periplasmic space"/>
    <property type="evidence" value="ECO:0007669"/>
    <property type="project" value="TreeGrafter"/>
</dbReference>
<evidence type="ECO:0000256" key="3">
    <source>
        <dbReference type="ARBA" id="ARBA00022692"/>
    </source>
</evidence>
<organism evidence="6 7">
    <name type="scientific">Ferriphaselus amnicola</name>
    <dbReference type="NCBI Taxonomy" id="1188319"/>
    <lineage>
        <taxon>Bacteria</taxon>
        <taxon>Pseudomonadati</taxon>
        <taxon>Pseudomonadota</taxon>
        <taxon>Betaproteobacteria</taxon>
        <taxon>Nitrosomonadales</taxon>
        <taxon>Gallionellaceae</taxon>
        <taxon>Ferriphaselus</taxon>
    </lineage>
</organism>
<dbReference type="EMBL" id="AP018738">
    <property type="protein sequence ID" value="BBE50146.1"/>
    <property type="molecule type" value="Genomic_DNA"/>
</dbReference>
<dbReference type="GO" id="GO:0017089">
    <property type="term" value="F:glycolipid transfer activity"/>
    <property type="evidence" value="ECO:0007669"/>
    <property type="project" value="TreeGrafter"/>
</dbReference>
<evidence type="ECO:0000256" key="4">
    <source>
        <dbReference type="ARBA" id="ARBA00022989"/>
    </source>
</evidence>
<dbReference type="InterPro" id="IPR010664">
    <property type="entry name" value="LipoPS_assembly_LptC-rel"/>
</dbReference>
<sequence>MIEKLRNWLPLLPLLLVLAGTYWLDQQVGPLLAQADSSKRHDPDFIVNNFRATALDEQGKPHHRINAHEMRHYPDDDSLHLEQPEIIALTPNRPTLHTTAQTGTTFHRDETILRGDVRIVRAASTAASERVFTTTYLRALPSEDYAETDRPVTMRDAHNLVSAIGMTLDNKTQTIKLLSHVRSEHVAAN</sequence>